<reference evidence="2 3" key="1">
    <citation type="submission" date="2021-06" db="EMBL/GenBank/DDBJ databases">
        <title>Caerostris darwini draft genome.</title>
        <authorList>
            <person name="Kono N."/>
            <person name="Arakawa K."/>
        </authorList>
    </citation>
    <scope>NUCLEOTIDE SEQUENCE [LARGE SCALE GENOMIC DNA]</scope>
</reference>
<evidence type="ECO:0000313" key="2">
    <source>
        <dbReference type="EMBL" id="GIY67011.1"/>
    </source>
</evidence>
<organism evidence="2 3">
    <name type="scientific">Caerostris darwini</name>
    <dbReference type="NCBI Taxonomy" id="1538125"/>
    <lineage>
        <taxon>Eukaryota</taxon>
        <taxon>Metazoa</taxon>
        <taxon>Ecdysozoa</taxon>
        <taxon>Arthropoda</taxon>
        <taxon>Chelicerata</taxon>
        <taxon>Arachnida</taxon>
        <taxon>Araneae</taxon>
        <taxon>Araneomorphae</taxon>
        <taxon>Entelegynae</taxon>
        <taxon>Araneoidea</taxon>
        <taxon>Araneidae</taxon>
        <taxon>Caerostris</taxon>
    </lineage>
</organism>
<proteinExistence type="predicted"/>
<feature type="region of interest" description="Disordered" evidence="1">
    <location>
        <begin position="14"/>
        <end position="36"/>
    </location>
</feature>
<sequence>MLPQELLGRAFAVRSSEPMGSDGGRIHPGLPSNKQGGRWEGEWMLWSRAYSGCSGLAWEYPDNGADVIGRGDFSHPHADGIGRPVSGL</sequence>
<name>A0AAV4V9I5_9ARAC</name>
<dbReference type="AlphaFoldDB" id="A0AAV4V9I5"/>
<evidence type="ECO:0000256" key="1">
    <source>
        <dbReference type="SAM" id="MobiDB-lite"/>
    </source>
</evidence>
<gene>
    <name evidence="2" type="ORF">CDAR_521061</name>
</gene>
<dbReference type="Proteomes" id="UP001054837">
    <property type="component" value="Unassembled WGS sequence"/>
</dbReference>
<comment type="caution">
    <text evidence="2">The sequence shown here is derived from an EMBL/GenBank/DDBJ whole genome shotgun (WGS) entry which is preliminary data.</text>
</comment>
<dbReference type="EMBL" id="BPLQ01012679">
    <property type="protein sequence ID" value="GIY67011.1"/>
    <property type="molecule type" value="Genomic_DNA"/>
</dbReference>
<keyword evidence="3" id="KW-1185">Reference proteome</keyword>
<protein>
    <submittedName>
        <fullName evidence="2">Uncharacterized protein</fullName>
    </submittedName>
</protein>
<accession>A0AAV4V9I5</accession>
<evidence type="ECO:0000313" key="3">
    <source>
        <dbReference type="Proteomes" id="UP001054837"/>
    </source>
</evidence>